<sequence>MQMNEEQLKKFILESGLVSKADFEEVSKKAEEKKQKVGNILLSEGKISEADLKRIEAHVLGIPFVDLASQKIDFSVLSLIPEPIARNYNIVAYKKSENSLEVAMLLSKNVLG</sequence>
<dbReference type="Pfam" id="PF05157">
    <property type="entry name" value="MshEN"/>
    <property type="match status" value="1"/>
</dbReference>
<feature type="domain" description="Type II secretion system protein GspE N-terminal" evidence="1">
    <location>
        <begin position="60"/>
        <end position="104"/>
    </location>
</feature>
<reference evidence="2 3" key="1">
    <citation type="journal article" date="2015" name="Nature">
        <title>rRNA introns, odd ribosomes, and small enigmatic genomes across a large radiation of phyla.</title>
        <authorList>
            <person name="Brown C.T."/>
            <person name="Hug L.A."/>
            <person name="Thomas B.C."/>
            <person name="Sharon I."/>
            <person name="Castelle C.J."/>
            <person name="Singh A."/>
            <person name="Wilkins M.J."/>
            <person name="Williams K.H."/>
            <person name="Banfield J.F."/>
        </authorList>
    </citation>
    <scope>NUCLEOTIDE SEQUENCE [LARGE SCALE GENOMIC DNA]</scope>
</reference>
<dbReference type="EMBL" id="LCJU01000043">
    <property type="protein sequence ID" value="KKT83287.1"/>
    <property type="molecule type" value="Genomic_DNA"/>
</dbReference>
<dbReference type="SUPFAM" id="SSF160246">
    <property type="entry name" value="EspE N-terminal domain-like"/>
    <property type="match status" value="1"/>
</dbReference>
<dbReference type="InterPro" id="IPR037257">
    <property type="entry name" value="T2SS_E_N_sf"/>
</dbReference>
<gene>
    <name evidence="2" type="ORF">UW82_C0043G0002</name>
</gene>
<organism evidence="2 3">
    <name type="scientific">candidate division WWE3 bacterium GW2011_GWC2_44_9</name>
    <dbReference type="NCBI Taxonomy" id="1619125"/>
    <lineage>
        <taxon>Bacteria</taxon>
        <taxon>Katanobacteria</taxon>
    </lineage>
</organism>
<dbReference type="AlphaFoldDB" id="A0A0G1MR66"/>
<protein>
    <submittedName>
        <fullName evidence="2">Type II secretion system protein E</fullName>
    </submittedName>
</protein>
<dbReference type="Proteomes" id="UP000034504">
    <property type="component" value="Unassembled WGS sequence"/>
</dbReference>
<comment type="caution">
    <text evidence="2">The sequence shown here is derived from an EMBL/GenBank/DDBJ whole genome shotgun (WGS) entry which is preliminary data.</text>
</comment>
<accession>A0A0G1MR66</accession>
<name>A0A0G1MR66_UNCKA</name>
<proteinExistence type="predicted"/>
<evidence type="ECO:0000313" key="2">
    <source>
        <dbReference type="EMBL" id="KKT83287.1"/>
    </source>
</evidence>
<evidence type="ECO:0000313" key="3">
    <source>
        <dbReference type="Proteomes" id="UP000034504"/>
    </source>
</evidence>
<evidence type="ECO:0000259" key="1">
    <source>
        <dbReference type="Pfam" id="PF05157"/>
    </source>
</evidence>
<dbReference type="InterPro" id="IPR007831">
    <property type="entry name" value="T2SS_GspE_N"/>
</dbReference>